<comment type="caution">
    <text evidence="1">The sequence shown here is derived from an EMBL/GenBank/DDBJ whole genome shotgun (WGS) entry which is preliminary data.</text>
</comment>
<accession>A0ACC6TP94</accession>
<organism evidence="1 2">
    <name type="scientific">Candidatus Aramenus sulfurataquae</name>
    <dbReference type="NCBI Taxonomy" id="1326980"/>
    <lineage>
        <taxon>Archaea</taxon>
        <taxon>Thermoproteota</taxon>
        <taxon>Thermoprotei</taxon>
        <taxon>Sulfolobales</taxon>
        <taxon>Sulfolobaceae</taxon>
        <taxon>Candidatus Aramenus</taxon>
    </lineage>
</organism>
<gene>
    <name evidence="1" type="ORF">TQ35_0005840</name>
</gene>
<dbReference type="Proteomes" id="UP000053480">
    <property type="component" value="Unassembled WGS sequence"/>
</dbReference>
<proteinExistence type="predicted"/>
<protein>
    <submittedName>
        <fullName evidence="1">NDP-sugar synthase</fullName>
    </submittedName>
</protein>
<evidence type="ECO:0000313" key="1">
    <source>
        <dbReference type="EMBL" id="MEW9491707.1"/>
    </source>
</evidence>
<reference evidence="1" key="1">
    <citation type="submission" date="2024-07" db="EMBL/GenBank/DDBJ databases">
        <title>Metagenome and Metagenome-Assembled Genomes of Archaea from a hot spring from the geothermal field of Los Azufres, Mexico.</title>
        <authorList>
            <person name="Marin-Paredes R."/>
            <person name="Martinez-Romero E."/>
            <person name="Servin-Garciduenas L.E."/>
        </authorList>
    </citation>
    <scope>NUCLEOTIDE SEQUENCE</scope>
    <source>
        <strain evidence="1">AZ1-454</strain>
    </source>
</reference>
<sequence>MVSAIVLAGGYATRLRPLSLTKPKALFPVLGKPIIDYILDSIELAGINDVYLSLRVMAEKIISHLEATGRRATFVVEKEPLGDAGPLKYISSNYKLDETVLVVYGDIYSEIDVRELLKFHEKSGCPATVVGKRVENPRRYGVLVTEGDVLAQIQEKPENPISNLINAGIYVFNKKLFSLIRRDGANEASIAKDFLPKLLGTTCVSVYEYKGVWADIGVPKDYMKLNFNLLAEKYPKGFVSSEAKVSERSTLSPPYYVSPGVSVGDEVVISQNSVIGKGSEIGKGVFLKNSILMDNVKVGDYSYLVGTIIADKSRIGKWNHLREDTIVGEEVLTRDGVLLNRETIILPNKEVTEPIYERGKIIL</sequence>
<name>A0ACC6TP94_9CREN</name>
<evidence type="ECO:0000313" key="2">
    <source>
        <dbReference type="Proteomes" id="UP000053480"/>
    </source>
</evidence>
<dbReference type="EMBL" id="JZWS03000006">
    <property type="protein sequence ID" value="MEW9491707.1"/>
    <property type="molecule type" value="Genomic_DNA"/>
</dbReference>